<evidence type="ECO:0008006" key="3">
    <source>
        <dbReference type="Google" id="ProtNLM"/>
    </source>
</evidence>
<dbReference type="OrthoDB" id="8611817at2"/>
<keyword evidence="2" id="KW-1185">Reference proteome</keyword>
<proteinExistence type="predicted"/>
<dbReference type="AlphaFoldDB" id="A0A286ES48"/>
<dbReference type="Proteomes" id="UP000219669">
    <property type="component" value="Unassembled WGS sequence"/>
</dbReference>
<organism evidence="1 2">
    <name type="scientific">Alysiella filiformis DSM 16848</name>
    <dbReference type="NCBI Taxonomy" id="1120981"/>
    <lineage>
        <taxon>Bacteria</taxon>
        <taxon>Pseudomonadati</taxon>
        <taxon>Pseudomonadota</taxon>
        <taxon>Betaproteobacteria</taxon>
        <taxon>Neisseriales</taxon>
        <taxon>Neisseriaceae</taxon>
        <taxon>Alysiella</taxon>
    </lineage>
</organism>
<evidence type="ECO:0000313" key="1">
    <source>
        <dbReference type="EMBL" id="SOD73713.1"/>
    </source>
</evidence>
<dbReference type="EMBL" id="OCNF01000035">
    <property type="protein sequence ID" value="SOD73713.1"/>
    <property type="molecule type" value="Genomic_DNA"/>
</dbReference>
<accession>A0A286ES48</accession>
<reference evidence="1 2" key="1">
    <citation type="submission" date="2017-09" db="EMBL/GenBank/DDBJ databases">
        <authorList>
            <person name="Ehlers B."/>
            <person name="Leendertz F.H."/>
        </authorList>
    </citation>
    <scope>NUCLEOTIDE SEQUENCE [LARGE SCALE GENOMIC DNA]</scope>
    <source>
        <strain evidence="1 2">DSM 16848</strain>
    </source>
</reference>
<dbReference type="RefSeq" id="WP_097115217.1">
    <property type="nucleotide sequence ID" value="NZ_CP083931.1"/>
</dbReference>
<dbReference type="SUPFAM" id="SSF103196">
    <property type="entry name" value="Roadblock/LC7 domain"/>
    <property type="match status" value="1"/>
</dbReference>
<protein>
    <recommendedName>
        <fullName evidence="3">Roadblock/LC7 domain-containing protein</fullName>
    </recommendedName>
</protein>
<sequence length="119" mass="13429">MNLQQLVDGLLTLEGAIAAAIVDFESGMLLAYGNKQSHFDLEVIAARGSDVIRAKIKTIKMLKMDDDIHDMLITLNTQYHLMCPCKSRENMFLYLALDRKQANLSLSRRAVFNAEKQIV</sequence>
<name>A0A286ES48_9NEIS</name>
<gene>
    <name evidence="1" type="ORF">SAMN02746062_02280</name>
</gene>
<evidence type="ECO:0000313" key="2">
    <source>
        <dbReference type="Proteomes" id="UP000219669"/>
    </source>
</evidence>